<evidence type="ECO:0000313" key="1">
    <source>
        <dbReference type="EMBL" id="SJM34956.1"/>
    </source>
</evidence>
<dbReference type="EMBL" id="FUIG01000067">
    <property type="protein sequence ID" value="SJM34956.1"/>
    <property type="molecule type" value="Genomic_DNA"/>
</dbReference>
<name>A0A2P9AUV6_9HYPH</name>
<organism evidence="1 2">
    <name type="scientific">Mesorhizobium delmotii</name>
    <dbReference type="NCBI Taxonomy" id="1631247"/>
    <lineage>
        <taxon>Bacteria</taxon>
        <taxon>Pseudomonadati</taxon>
        <taxon>Pseudomonadota</taxon>
        <taxon>Alphaproteobacteria</taxon>
        <taxon>Hyphomicrobiales</taxon>
        <taxon>Phyllobacteriaceae</taxon>
        <taxon>Mesorhizobium</taxon>
    </lineage>
</organism>
<gene>
    <name evidence="1" type="ORF">BQ8482_570013</name>
</gene>
<protein>
    <recommendedName>
        <fullName evidence="3">Peptidase S9 prolyl oligopeptidase catalytic domain-containing protein</fullName>
    </recommendedName>
</protein>
<keyword evidence="2" id="KW-1185">Reference proteome</keyword>
<dbReference type="SUPFAM" id="SSF53474">
    <property type="entry name" value="alpha/beta-Hydrolases"/>
    <property type="match status" value="1"/>
</dbReference>
<evidence type="ECO:0000313" key="2">
    <source>
        <dbReference type="Proteomes" id="UP000245698"/>
    </source>
</evidence>
<reference evidence="2" key="1">
    <citation type="submission" date="2016-12" db="EMBL/GenBank/DDBJ databases">
        <authorList>
            <person name="Brunel B."/>
        </authorList>
    </citation>
    <scope>NUCLEOTIDE SEQUENCE [LARGE SCALE GENOMIC DNA]</scope>
</reference>
<dbReference type="AlphaFoldDB" id="A0A2P9AUV6"/>
<dbReference type="Gene3D" id="3.40.50.1820">
    <property type="entry name" value="alpha/beta hydrolase"/>
    <property type="match status" value="1"/>
</dbReference>
<accession>A0A2P9AUV6</accession>
<evidence type="ECO:0008006" key="3">
    <source>
        <dbReference type="Google" id="ProtNLM"/>
    </source>
</evidence>
<dbReference type="InterPro" id="IPR029058">
    <property type="entry name" value="AB_hydrolase_fold"/>
</dbReference>
<proteinExistence type="predicted"/>
<dbReference type="Proteomes" id="UP000245698">
    <property type="component" value="Unassembled WGS sequence"/>
</dbReference>
<sequence>MLAASRAVLDHLKIGSAGLFLAGWSQGGFVTMAFLEKLERAGISVKAAATASAPIDIFVALNGALNFPRKNDAPVDDDDRHPDGLLL</sequence>